<evidence type="ECO:0000259" key="1">
    <source>
        <dbReference type="Pfam" id="PF13460"/>
    </source>
</evidence>
<dbReference type="Proteomes" id="UP000660024">
    <property type="component" value="Unassembled WGS sequence"/>
</dbReference>
<dbReference type="Gene3D" id="3.40.50.720">
    <property type="entry name" value="NAD(P)-binding Rossmann-like Domain"/>
    <property type="match status" value="1"/>
</dbReference>
<comment type="caution">
    <text evidence="2">The sequence shown here is derived from an EMBL/GenBank/DDBJ whole genome shotgun (WGS) entry which is preliminary data.</text>
</comment>
<dbReference type="EMBL" id="JAEHFY010000001">
    <property type="protein sequence ID" value="MBK0381421.1"/>
    <property type="molecule type" value="Genomic_DNA"/>
</dbReference>
<dbReference type="PANTHER" id="PTHR14097:SF7">
    <property type="entry name" value="OXIDOREDUCTASE HTATIP2"/>
    <property type="match status" value="1"/>
</dbReference>
<feature type="domain" description="NAD(P)-binding" evidence="1">
    <location>
        <begin position="9"/>
        <end position="122"/>
    </location>
</feature>
<dbReference type="InterPro" id="IPR036291">
    <property type="entry name" value="NAD(P)-bd_dom_sf"/>
</dbReference>
<accession>A0ABS1BEY5</accession>
<protein>
    <submittedName>
        <fullName evidence="2">NAD(P)H-binding protein</fullName>
    </submittedName>
</protein>
<sequence>MAMRAIVLGASGLIGSNLLSGLLISDCFNEVTVFVRTALNQKHPKLKQVITDFKNLKELTGSINADIVFCCLGSTKKKTPDLEKYKYVDHDIPLFFANEALANGAKEYHLVSALGANPNSSNFYAKLKGNIEKDLKSLNFPSLYIYQPSFLEGERDENRPLEKMMTPIMKALNIILIGPLKKYQSIAARDVAKAMVNNAIKNKRGIFVIESDKIKELA</sequence>
<reference evidence="2 3" key="1">
    <citation type="submission" date="2020-12" db="EMBL/GenBank/DDBJ databases">
        <title>Bacterial novel species Pedobacter sp. SD-b isolated from soil.</title>
        <authorList>
            <person name="Jung H.-Y."/>
        </authorList>
    </citation>
    <scope>NUCLEOTIDE SEQUENCE [LARGE SCALE GENOMIC DNA]</scope>
    <source>
        <strain evidence="2 3">SD-b</strain>
    </source>
</reference>
<evidence type="ECO:0000313" key="2">
    <source>
        <dbReference type="EMBL" id="MBK0381421.1"/>
    </source>
</evidence>
<organism evidence="2 3">
    <name type="scientific">Pedobacter segetis</name>
    <dbReference type="NCBI Taxonomy" id="2793069"/>
    <lineage>
        <taxon>Bacteria</taxon>
        <taxon>Pseudomonadati</taxon>
        <taxon>Bacteroidota</taxon>
        <taxon>Sphingobacteriia</taxon>
        <taxon>Sphingobacteriales</taxon>
        <taxon>Sphingobacteriaceae</taxon>
        <taxon>Pedobacter</taxon>
    </lineage>
</organism>
<dbReference type="SUPFAM" id="SSF51735">
    <property type="entry name" value="NAD(P)-binding Rossmann-fold domains"/>
    <property type="match status" value="1"/>
</dbReference>
<proteinExistence type="predicted"/>
<dbReference type="Pfam" id="PF13460">
    <property type="entry name" value="NAD_binding_10"/>
    <property type="match status" value="1"/>
</dbReference>
<dbReference type="PANTHER" id="PTHR14097">
    <property type="entry name" value="OXIDOREDUCTASE HTATIP2"/>
    <property type="match status" value="1"/>
</dbReference>
<evidence type="ECO:0000313" key="3">
    <source>
        <dbReference type="Proteomes" id="UP000660024"/>
    </source>
</evidence>
<dbReference type="InterPro" id="IPR016040">
    <property type="entry name" value="NAD(P)-bd_dom"/>
</dbReference>
<gene>
    <name evidence="2" type="ORF">I5M32_00490</name>
</gene>
<keyword evidence="3" id="KW-1185">Reference proteome</keyword>
<name>A0ABS1BEY5_9SPHI</name>